<dbReference type="InterPro" id="IPR003122">
    <property type="entry name" value="Tar_rcpt_lig-bd"/>
</dbReference>
<dbReference type="GO" id="GO:0005886">
    <property type="term" value="C:plasma membrane"/>
    <property type="evidence" value="ECO:0007669"/>
    <property type="project" value="UniProtKB-SubCell"/>
</dbReference>
<dbReference type="Proteomes" id="UP000216020">
    <property type="component" value="Unassembled WGS sequence"/>
</dbReference>
<evidence type="ECO:0000256" key="10">
    <source>
        <dbReference type="ARBA" id="ARBA00029447"/>
    </source>
</evidence>
<reference evidence="15" key="1">
    <citation type="submission" date="2017-05" db="EMBL/GenBank/DDBJ databases">
        <title>Complete and WGS of Bordetella genogroups.</title>
        <authorList>
            <person name="Spilker T."/>
            <person name="Lipuma J."/>
        </authorList>
    </citation>
    <scope>NUCLEOTIDE SEQUENCE [LARGE SCALE GENOMIC DNA]</scope>
    <source>
        <strain evidence="15">AU16122</strain>
    </source>
</reference>
<dbReference type="GO" id="GO:0007165">
    <property type="term" value="P:signal transduction"/>
    <property type="evidence" value="ECO:0007669"/>
    <property type="project" value="UniProtKB-KW"/>
</dbReference>
<keyword evidence="7" id="KW-1133">Transmembrane helix</keyword>
<proteinExistence type="inferred from homology"/>
<dbReference type="GO" id="GO:0004888">
    <property type="term" value="F:transmembrane signaling receptor activity"/>
    <property type="evidence" value="ECO:0007669"/>
    <property type="project" value="InterPro"/>
</dbReference>
<evidence type="ECO:0000256" key="5">
    <source>
        <dbReference type="ARBA" id="ARBA00022519"/>
    </source>
</evidence>
<evidence type="ECO:0000256" key="4">
    <source>
        <dbReference type="ARBA" id="ARBA00022500"/>
    </source>
</evidence>
<protein>
    <submittedName>
        <fullName evidence="14">Chemotaxis protein</fullName>
    </submittedName>
</protein>
<dbReference type="InterPro" id="IPR004090">
    <property type="entry name" value="Chemotax_Me-accpt_rcpt"/>
</dbReference>
<dbReference type="InterPro" id="IPR051310">
    <property type="entry name" value="MCP_chemotaxis"/>
</dbReference>
<keyword evidence="9 11" id="KW-0807">Transducer</keyword>
<dbReference type="Pfam" id="PF02203">
    <property type="entry name" value="TarH"/>
    <property type="match status" value="1"/>
</dbReference>
<feature type="domain" description="HAMP" evidence="13">
    <location>
        <begin position="220"/>
        <end position="268"/>
    </location>
</feature>
<comment type="caution">
    <text evidence="14">The sequence shown here is derived from an EMBL/GenBank/DDBJ whole genome shotgun (WGS) entry which is preliminary data.</text>
</comment>
<dbReference type="FunFam" id="1.10.287.950:FF:000001">
    <property type="entry name" value="Methyl-accepting chemotaxis sensory transducer"/>
    <property type="match status" value="1"/>
</dbReference>
<feature type="domain" description="Methyl-accepting transducer" evidence="12">
    <location>
        <begin position="273"/>
        <end position="502"/>
    </location>
</feature>
<accession>A0A261SIL8</accession>
<evidence type="ECO:0000256" key="1">
    <source>
        <dbReference type="ARBA" id="ARBA00004429"/>
    </source>
</evidence>
<dbReference type="AlphaFoldDB" id="A0A261SIL8"/>
<keyword evidence="15" id="KW-1185">Reference proteome</keyword>
<dbReference type="SUPFAM" id="SSF47170">
    <property type="entry name" value="Aspartate receptor, ligand-binding domain"/>
    <property type="match status" value="1"/>
</dbReference>
<dbReference type="InterPro" id="IPR004089">
    <property type="entry name" value="MCPsignal_dom"/>
</dbReference>
<dbReference type="RefSeq" id="WP_094851350.1">
    <property type="nucleotide sequence ID" value="NZ_NEVM01000001.1"/>
</dbReference>
<dbReference type="OrthoDB" id="9806477at2"/>
<keyword evidence="3" id="KW-0488">Methylation</keyword>
<comment type="subcellular location">
    <subcellularLocation>
        <location evidence="1">Cell inner membrane</location>
        <topology evidence="1">Multi-pass membrane protein</topology>
    </subcellularLocation>
</comment>
<dbReference type="PROSITE" id="PS50111">
    <property type="entry name" value="CHEMOTAXIS_TRANSDUC_2"/>
    <property type="match status" value="1"/>
</dbReference>
<organism evidence="14 15">
    <name type="scientific">Bordetella genomosp. 10</name>
    <dbReference type="NCBI Taxonomy" id="1416804"/>
    <lineage>
        <taxon>Bacteria</taxon>
        <taxon>Pseudomonadati</taxon>
        <taxon>Pseudomonadota</taxon>
        <taxon>Betaproteobacteria</taxon>
        <taxon>Burkholderiales</taxon>
        <taxon>Alcaligenaceae</taxon>
        <taxon>Bordetella</taxon>
    </lineage>
</organism>
<evidence type="ECO:0000256" key="6">
    <source>
        <dbReference type="ARBA" id="ARBA00022692"/>
    </source>
</evidence>
<dbReference type="PROSITE" id="PS50885">
    <property type="entry name" value="HAMP"/>
    <property type="match status" value="1"/>
</dbReference>
<keyword evidence="5" id="KW-0997">Cell inner membrane</keyword>
<dbReference type="Pfam" id="PF00015">
    <property type="entry name" value="MCPsignal"/>
    <property type="match status" value="1"/>
</dbReference>
<evidence type="ECO:0000256" key="3">
    <source>
        <dbReference type="ARBA" id="ARBA00022481"/>
    </source>
</evidence>
<dbReference type="PANTHER" id="PTHR43531">
    <property type="entry name" value="PROTEIN ICFG"/>
    <property type="match status" value="1"/>
</dbReference>
<keyword evidence="2" id="KW-1003">Cell membrane</keyword>
<dbReference type="CDD" id="cd11386">
    <property type="entry name" value="MCP_signal"/>
    <property type="match status" value="1"/>
</dbReference>
<dbReference type="InterPro" id="IPR003660">
    <property type="entry name" value="HAMP_dom"/>
</dbReference>
<evidence type="ECO:0000256" key="7">
    <source>
        <dbReference type="ARBA" id="ARBA00022989"/>
    </source>
</evidence>
<evidence type="ECO:0000259" key="13">
    <source>
        <dbReference type="PROSITE" id="PS50885"/>
    </source>
</evidence>
<dbReference type="EMBL" id="NEVM01000001">
    <property type="protein sequence ID" value="OZI37244.1"/>
    <property type="molecule type" value="Genomic_DNA"/>
</dbReference>
<dbReference type="Gene3D" id="1.20.120.30">
    <property type="entry name" value="Aspartate receptor, ligand-binding domain"/>
    <property type="match status" value="1"/>
</dbReference>
<dbReference type="SMART" id="SM00283">
    <property type="entry name" value="MA"/>
    <property type="match status" value="1"/>
</dbReference>
<evidence type="ECO:0000259" key="12">
    <source>
        <dbReference type="PROSITE" id="PS50111"/>
    </source>
</evidence>
<name>A0A261SIL8_9BORD</name>
<dbReference type="PANTHER" id="PTHR43531:SF14">
    <property type="entry name" value="METHYL-ACCEPTING CHEMOTAXIS PROTEIN I-RELATED"/>
    <property type="match status" value="1"/>
</dbReference>
<dbReference type="GO" id="GO:0006935">
    <property type="term" value="P:chemotaxis"/>
    <property type="evidence" value="ECO:0007669"/>
    <property type="project" value="UniProtKB-KW"/>
</dbReference>
<evidence type="ECO:0000313" key="14">
    <source>
        <dbReference type="EMBL" id="OZI37244.1"/>
    </source>
</evidence>
<evidence type="ECO:0000313" key="15">
    <source>
        <dbReference type="Proteomes" id="UP000216020"/>
    </source>
</evidence>
<dbReference type="SUPFAM" id="SSF58104">
    <property type="entry name" value="Methyl-accepting chemotaxis protein (MCP) signaling domain"/>
    <property type="match status" value="1"/>
</dbReference>
<evidence type="ECO:0000256" key="11">
    <source>
        <dbReference type="PROSITE-ProRule" id="PRU00284"/>
    </source>
</evidence>
<keyword evidence="4" id="KW-0145">Chemotaxis</keyword>
<keyword evidence="8" id="KW-0472">Membrane</keyword>
<keyword evidence="6" id="KW-0812">Transmembrane</keyword>
<gene>
    <name evidence="14" type="ORF">CAL29_02105</name>
</gene>
<dbReference type="PRINTS" id="PR00260">
    <property type="entry name" value="CHEMTRNSDUCR"/>
</dbReference>
<evidence type="ECO:0000256" key="2">
    <source>
        <dbReference type="ARBA" id="ARBA00022475"/>
    </source>
</evidence>
<sequence length="551" mass="57798">MQQFLRDITVRRMVLCVLLLVSALVIVLAFLGTRGLVYAEKALKDSGVLLKHVSSLNHVNDQLVLARLHLVQLKDYAAARDQEKQSAESRSVDEALVAARQNFETFTQSAPSYVPQSLVQSLQSGFQALDQGIAGQQNFLAAGDIARAAEQEAKVVAPASRAFADTLARYESYGGTREDQLLQEAHENRMESFIGAAVVAGICLLLVLLGDRYVVACVKRPLDDIKGHFRRIAGGDLTQPIAPFGKNCVGQIIPFLDDMQNSLSRTVGAVREGVVQINGGAAGIAAGNSDLSSRTEEQASSLEETAASMEELASTVHNNAQNAGHARDMAAQASENAQRGGAAVQQAVATMRKISDSSRRIGDITAVIDSIAFQTNILALNAAVEAARAGEQGKGFAVVASEVRTLAQRSAAASKEIRDLIAASSATVAEGSHQVEAAGGTMEDILESVQRLATLVGEIATASHEQAAGIEQVNTALTQMDQVTQQNAALVEQAAAAASALETQAQRLQNAVALFRLAGDGGAGGLPTALKLQEIEHSIPGAGGGRLALPA</sequence>
<dbReference type="InterPro" id="IPR035440">
    <property type="entry name" value="4HB_MCP_dom_sf"/>
</dbReference>
<comment type="similarity">
    <text evidence="10">Belongs to the methyl-accepting chemotaxis (MCP) protein family.</text>
</comment>
<dbReference type="Gene3D" id="1.10.287.950">
    <property type="entry name" value="Methyl-accepting chemotaxis protein"/>
    <property type="match status" value="1"/>
</dbReference>
<evidence type="ECO:0000256" key="9">
    <source>
        <dbReference type="ARBA" id="ARBA00023224"/>
    </source>
</evidence>
<evidence type="ECO:0000256" key="8">
    <source>
        <dbReference type="ARBA" id="ARBA00023136"/>
    </source>
</evidence>